<gene>
    <name evidence="5" type="primary">rplJ</name>
    <name evidence="7" type="ORF">CLV47_1125</name>
</gene>
<dbReference type="PANTHER" id="PTHR11560">
    <property type="entry name" value="39S RIBOSOMAL PROTEIN L10, MITOCHONDRIAL"/>
    <property type="match status" value="1"/>
</dbReference>
<dbReference type="HAMAP" id="MF_00362">
    <property type="entry name" value="Ribosomal_uL10"/>
    <property type="match status" value="1"/>
</dbReference>
<name>A0A2T0ZX88_9ACTN</name>
<dbReference type="Proteomes" id="UP000237752">
    <property type="component" value="Unassembled WGS sequence"/>
</dbReference>
<keyword evidence="8" id="KW-1185">Reference proteome</keyword>
<comment type="caution">
    <text evidence="7">The sequence shown here is derived from an EMBL/GenBank/DDBJ whole genome shotgun (WGS) entry which is preliminary data.</text>
</comment>
<dbReference type="GO" id="GO:0070180">
    <property type="term" value="F:large ribosomal subunit rRNA binding"/>
    <property type="evidence" value="ECO:0007669"/>
    <property type="project" value="UniProtKB-UniRule"/>
</dbReference>
<proteinExistence type="inferred from homology"/>
<dbReference type="NCBIfam" id="NF000955">
    <property type="entry name" value="PRK00099.1-1"/>
    <property type="match status" value="1"/>
</dbReference>
<dbReference type="InterPro" id="IPR001790">
    <property type="entry name" value="Ribosomal_uL10"/>
</dbReference>
<feature type="region of interest" description="Disordered" evidence="6">
    <location>
        <begin position="173"/>
        <end position="202"/>
    </location>
</feature>
<sequence length="202" mass="21063">MANQEKVDAVDKIAKSLEDSSAAVLTNYRGLKVSEMHALRRVLGAETTYTVVKNTLTRRAVAKAGLDELTEHLQGPTAIAFIKGDAAVAAKGLRDFAKDNPLLEIKAGVFEGRAVSADEVKQIADLEPREVLLAKLAGAMKGNLTKAVGTFAAPLSQFARLAEALKAKKPADVAAPAEAAADAPAPAAEVPSTEESTEASES</sequence>
<evidence type="ECO:0000256" key="2">
    <source>
        <dbReference type="ARBA" id="ARBA00022980"/>
    </source>
</evidence>
<keyword evidence="5" id="KW-0699">rRNA-binding</keyword>
<comment type="function">
    <text evidence="5">Forms part of the ribosomal stalk, playing a central role in the interaction of the ribosome with GTP-bound translation factors.</text>
</comment>
<dbReference type="InterPro" id="IPR047865">
    <property type="entry name" value="Ribosomal_uL10_bac_type"/>
</dbReference>
<evidence type="ECO:0000256" key="5">
    <source>
        <dbReference type="HAMAP-Rule" id="MF_00362"/>
    </source>
</evidence>
<dbReference type="CDD" id="cd05797">
    <property type="entry name" value="Ribosomal_L10"/>
    <property type="match status" value="1"/>
</dbReference>
<evidence type="ECO:0000313" key="7">
    <source>
        <dbReference type="EMBL" id="PRZ40972.1"/>
    </source>
</evidence>
<accession>A0A2T0ZX88</accession>
<dbReference type="InterPro" id="IPR022973">
    <property type="entry name" value="Ribosomal_uL10_bac"/>
</dbReference>
<dbReference type="GO" id="GO:0005840">
    <property type="term" value="C:ribosome"/>
    <property type="evidence" value="ECO:0007669"/>
    <property type="project" value="UniProtKB-KW"/>
</dbReference>
<dbReference type="InterPro" id="IPR043141">
    <property type="entry name" value="Ribosomal_uL10-like_sf"/>
</dbReference>
<dbReference type="GO" id="GO:0006412">
    <property type="term" value="P:translation"/>
    <property type="evidence" value="ECO:0007669"/>
    <property type="project" value="UniProtKB-UniRule"/>
</dbReference>
<dbReference type="Gene3D" id="3.30.70.1730">
    <property type="match status" value="1"/>
</dbReference>
<dbReference type="Pfam" id="PF00466">
    <property type="entry name" value="Ribosomal_L10"/>
    <property type="match status" value="1"/>
</dbReference>
<organism evidence="7 8">
    <name type="scientific">Antricoccus suffuscus</name>
    <dbReference type="NCBI Taxonomy" id="1629062"/>
    <lineage>
        <taxon>Bacteria</taxon>
        <taxon>Bacillati</taxon>
        <taxon>Actinomycetota</taxon>
        <taxon>Actinomycetes</taxon>
        <taxon>Geodermatophilales</taxon>
        <taxon>Antricoccaceae</taxon>
        <taxon>Antricoccus</taxon>
    </lineage>
</organism>
<dbReference type="GO" id="GO:1990904">
    <property type="term" value="C:ribonucleoprotein complex"/>
    <property type="evidence" value="ECO:0007669"/>
    <property type="project" value="UniProtKB-KW"/>
</dbReference>
<dbReference type="RefSeq" id="WP_106349645.1">
    <property type="nucleotide sequence ID" value="NZ_PVUE01000012.1"/>
</dbReference>
<dbReference type="OrthoDB" id="3186107at2"/>
<dbReference type="SUPFAM" id="SSF160369">
    <property type="entry name" value="Ribosomal protein L10-like"/>
    <property type="match status" value="1"/>
</dbReference>
<keyword evidence="2 5" id="KW-0689">Ribosomal protein</keyword>
<keyword evidence="3 5" id="KW-0687">Ribonucleoprotein</keyword>
<feature type="compositionally biased region" description="Low complexity" evidence="6">
    <location>
        <begin position="173"/>
        <end position="194"/>
    </location>
</feature>
<dbReference type="Gene3D" id="6.10.250.290">
    <property type="match status" value="1"/>
</dbReference>
<reference evidence="7 8" key="1">
    <citation type="submission" date="2018-03" db="EMBL/GenBank/DDBJ databases">
        <title>Genomic Encyclopedia of Archaeal and Bacterial Type Strains, Phase II (KMG-II): from individual species to whole genera.</title>
        <authorList>
            <person name="Goeker M."/>
        </authorList>
    </citation>
    <scope>NUCLEOTIDE SEQUENCE [LARGE SCALE GENOMIC DNA]</scope>
    <source>
        <strain evidence="7 8">DSM 100065</strain>
    </source>
</reference>
<dbReference type="EMBL" id="PVUE01000012">
    <property type="protein sequence ID" value="PRZ40972.1"/>
    <property type="molecule type" value="Genomic_DNA"/>
</dbReference>
<keyword evidence="5" id="KW-0694">RNA-binding</keyword>
<comment type="subunit">
    <text evidence="5">Part of the ribosomal stalk of the 50S ribosomal subunit. The N-terminus interacts with L11 and the large rRNA to form the base of the stalk. The C-terminus forms an elongated spine to which L12 dimers bind in a sequential fashion forming a multimeric L10(L12)X complex.</text>
</comment>
<evidence type="ECO:0000256" key="3">
    <source>
        <dbReference type="ARBA" id="ARBA00023274"/>
    </source>
</evidence>
<dbReference type="AlphaFoldDB" id="A0A2T0ZX88"/>
<evidence type="ECO:0000256" key="4">
    <source>
        <dbReference type="ARBA" id="ARBA00035202"/>
    </source>
</evidence>
<evidence type="ECO:0000256" key="6">
    <source>
        <dbReference type="SAM" id="MobiDB-lite"/>
    </source>
</evidence>
<evidence type="ECO:0000313" key="8">
    <source>
        <dbReference type="Proteomes" id="UP000237752"/>
    </source>
</evidence>
<comment type="similarity">
    <text evidence="1 5">Belongs to the universal ribosomal protein uL10 family.</text>
</comment>
<protein>
    <recommendedName>
        <fullName evidence="4 5">Large ribosomal subunit protein uL10</fullName>
    </recommendedName>
</protein>
<evidence type="ECO:0000256" key="1">
    <source>
        <dbReference type="ARBA" id="ARBA00008889"/>
    </source>
</evidence>